<dbReference type="InterPro" id="IPR004089">
    <property type="entry name" value="MCPsignal_dom"/>
</dbReference>
<dbReference type="EMBL" id="CVTD020000017">
    <property type="protein sequence ID" value="CRZ34849.1"/>
    <property type="molecule type" value="Genomic_DNA"/>
</dbReference>
<keyword evidence="4 10" id="KW-0812">Transmembrane</keyword>
<accession>A0A0H5SH89</accession>
<keyword evidence="14" id="KW-1185">Reference proteome</keyword>
<dbReference type="Proteomes" id="UP000236497">
    <property type="component" value="Unassembled WGS sequence"/>
</dbReference>
<reference evidence="13 14" key="1">
    <citation type="submission" date="2015-06" db="EMBL/GenBank/DDBJ databases">
        <authorList>
            <person name="Wibberg Daniel"/>
        </authorList>
    </citation>
    <scope>NUCLEOTIDE SEQUENCE [LARGE SCALE GENOMIC DNA]</scope>
    <source>
        <strain evidence="13 14">T3/55T</strain>
    </source>
</reference>
<dbReference type="CDD" id="cd12912">
    <property type="entry name" value="PDC2_MCP_like"/>
    <property type="match status" value="1"/>
</dbReference>
<protein>
    <recommendedName>
        <fullName evidence="15">Methyl-accepting chemotaxis sensory transducer with Cache sensor</fullName>
    </recommendedName>
</protein>
<name>A0A0H5SH89_HERHM</name>
<dbReference type="AlphaFoldDB" id="A0A0H5SH89"/>
<dbReference type="Pfam" id="PF00015">
    <property type="entry name" value="MCPsignal"/>
    <property type="match status" value="1"/>
</dbReference>
<comment type="similarity">
    <text evidence="8">Belongs to the methyl-accepting chemotaxis (MCP) protein family.</text>
</comment>
<feature type="transmembrane region" description="Helical" evidence="10">
    <location>
        <begin position="290"/>
        <end position="314"/>
    </location>
</feature>
<dbReference type="Gene3D" id="3.30.450.20">
    <property type="entry name" value="PAS domain"/>
    <property type="match status" value="1"/>
</dbReference>
<keyword evidence="3" id="KW-0145">Chemotaxis</keyword>
<keyword evidence="5 10" id="KW-1133">Transmembrane helix</keyword>
<comment type="subcellular location">
    <subcellularLocation>
        <location evidence="1">Cell membrane</location>
        <topology evidence="1">Multi-pass membrane protein</topology>
    </subcellularLocation>
</comment>
<dbReference type="OrthoDB" id="9814363at2"/>
<dbReference type="SMART" id="SM00283">
    <property type="entry name" value="MA"/>
    <property type="match status" value="1"/>
</dbReference>
<evidence type="ECO:0000256" key="1">
    <source>
        <dbReference type="ARBA" id="ARBA00004651"/>
    </source>
</evidence>
<evidence type="ECO:0008006" key="15">
    <source>
        <dbReference type="Google" id="ProtNLM"/>
    </source>
</evidence>
<dbReference type="SUPFAM" id="SSF58104">
    <property type="entry name" value="Methyl-accepting chemotaxis protein (MCP) signaling domain"/>
    <property type="match status" value="1"/>
</dbReference>
<keyword evidence="7 9" id="KW-0807">Transducer</keyword>
<gene>
    <name evidence="13" type="ORF">HHT355_1648</name>
</gene>
<dbReference type="InterPro" id="IPR033479">
    <property type="entry name" value="dCache_1"/>
</dbReference>
<evidence type="ECO:0000313" key="13">
    <source>
        <dbReference type="EMBL" id="CRZ34849.1"/>
    </source>
</evidence>
<dbReference type="PROSITE" id="PS50111">
    <property type="entry name" value="CHEMOTAXIS_TRANSDUC_2"/>
    <property type="match status" value="1"/>
</dbReference>
<evidence type="ECO:0000256" key="10">
    <source>
        <dbReference type="SAM" id="Phobius"/>
    </source>
</evidence>
<evidence type="ECO:0000256" key="8">
    <source>
        <dbReference type="ARBA" id="ARBA00029447"/>
    </source>
</evidence>
<proteinExistence type="inferred from homology"/>
<evidence type="ECO:0000256" key="5">
    <source>
        <dbReference type="ARBA" id="ARBA00022989"/>
    </source>
</evidence>
<dbReference type="Pfam" id="PF02743">
    <property type="entry name" value="dCache_1"/>
    <property type="match status" value="1"/>
</dbReference>
<feature type="transmembrane region" description="Helical" evidence="10">
    <location>
        <begin position="12"/>
        <end position="36"/>
    </location>
</feature>
<sequence length="674" mass="74002">MKFKLPKIKLNLAAQIGFYTGLIILAVVFSLGFISLNYSSEILLKVEENKIENLAKSGADQVAAEINRRLGILAEAANNDYIKSMIWNLQKNTLMNDVNRLGYLDIAVVSKTGLARYVLDDEREENMDNDFIQNVLKGYSAISDVYINEATNLPEVLYAVPISNNDVITGALVGRADATLLNDITDSIDIGETGFAYIIGDDSTFFAHRDREYVIDRINVFEHNETDGPFKDFGMKLQELGIGNAGIFTYDFEGQSRITALYPIEGTSWTLGVSSNEEEVLKNLSSLKTFIMALALLVLFIGIAAGVFVGIMIAKPILNLKSSVEAISRYDLTEDLEKNYSSILNRNDEIGGIARAVSVMKNNILQLVKVVAFNAEQIASSSEELTSITEQTNNSAFEVSRTIEDIARGASDQAKQTENGAMATSTLGDLIVENQKCLDELNLSIDTVNGLSDTGLVVIQDLSERNIESQNASKEIYNMVVETDKSADRIREASEMIKKISDQTNLLALNASIEAARAGEAGRGFAVVAEEIRKLAEQSKRFTDEISDIIVELINNTEACVNVFERVDQIMNMQAVSVNNTIDKFNGIREAIGNIRTIIEELNISGQNMNEKKEDLIEIMQNLSAIAQQNAAGTEEASASVEVQTNSIAEIANASEALAELAQELQAEISKFKY</sequence>
<feature type="domain" description="Methyl-accepting transducer" evidence="11">
    <location>
        <begin position="388"/>
        <end position="645"/>
    </location>
</feature>
<keyword evidence="6 10" id="KW-0472">Membrane</keyword>
<evidence type="ECO:0000256" key="3">
    <source>
        <dbReference type="ARBA" id="ARBA00022500"/>
    </source>
</evidence>
<dbReference type="RefSeq" id="WP_103202955.1">
    <property type="nucleotide sequence ID" value="NZ_CVTD020000017.1"/>
</dbReference>
<dbReference type="Gene3D" id="6.10.340.10">
    <property type="match status" value="1"/>
</dbReference>
<keyword evidence="2" id="KW-1003">Cell membrane</keyword>
<dbReference type="GO" id="GO:0007165">
    <property type="term" value="P:signal transduction"/>
    <property type="evidence" value="ECO:0007669"/>
    <property type="project" value="UniProtKB-KW"/>
</dbReference>
<dbReference type="InterPro" id="IPR003660">
    <property type="entry name" value="HAMP_dom"/>
</dbReference>
<dbReference type="GO" id="GO:0006935">
    <property type="term" value="P:chemotaxis"/>
    <property type="evidence" value="ECO:0007669"/>
    <property type="project" value="UniProtKB-KW"/>
</dbReference>
<evidence type="ECO:0000313" key="14">
    <source>
        <dbReference type="Proteomes" id="UP000236497"/>
    </source>
</evidence>
<evidence type="ECO:0000256" key="4">
    <source>
        <dbReference type="ARBA" id="ARBA00022692"/>
    </source>
</evidence>
<dbReference type="PANTHER" id="PTHR32089">
    <property type="entry name" value="METHYL-ACCEPTING CHEMOTAXIS PROTEIN MCPB"/>
    <property type="match status" value="1"/>
</dbReference>
<organism evidence="13 14">
    <name type="scientific">Herbinix hemicellulosilytica</name>
    <dbReference type="NCBI Taxonomy" id="1564487"/>
    <lineage>
        <taxon>Bacteria</taxon>
        <taxon>Bacillati</taxon>
        <taxon>Bacillota</taxon>
        <taxon>Clostridia</taxon>
        <taxon>Lachnospirales</taxon>
        <taxon>Lachnospiraceae</taxon>
        <taxon>Herbinix</taxon>
    </lineage>
</organism>
<evidence type="ECO:0000256" key="6">
    <source>
        <dbReference type="ARBA" id="ARBA00023136"/>
    </source>
</evidence>
<evidence type="ECO:0000256" key="7">
    <source>
        <dbReference type="ARBA" id="ARBA00023224"/>
    </source>
</evidence>
<evidence type="ECO:0000256" key="9">
    <source>
        <dbReference type="PROSITE-ProRule" id="PRU00284"/>
    </source>
</evidence>
<evidence type="ECO:0000259" key="11">
    <source>
        <dbReference type="PROSITE" id="PS50111"/>
    </source>
</evidence>
<evidence type="ECO:0000256" key="2">
    <source>
        <dbReference type="ARBA" id="ARBA00022475"/>
    </source>
</evidence>
<dbReference type="PROSITE" id="PS50885">
    <property type="entry name" value="HAMP"/>
    <property type="match status" value="1"/>
</dbReference>
<dbReference type="PANTHER" id="PTHR32089:SF112">
    <property type="entry name" value="LYSOZYME-LIKE PROTEIN-RELATED"/>
    <property type="match status" value="1"/>
</dbReference>
<evidence type="ECO:0000259" key="12">
    <source>
        <dbReference type="PROSITE" id="PS50885"/>
    </source>
</evidence>
<feature type="domain" description="HAMP" evidence="12">
    <location>
        <begin position="311"/>
        <end position="369"/>
    </location>
</feature>
<dbReference type="Gene3D" id="1.10.287.950">
    <property type="entry name" value="Methyl-accepting chemotaxis protein"/>
    <property type="match status" value="1"/>
</dbReference>
<dbReference type="GO" id="GO:0005886">
    <property type="term" value="C:plasma membrane"/>
    <property type="evidence" value="ECO:0007669"/>
    <property type="project" value="UniProtKB-SubCell"/>
</dbReference>